<keyword evidence="6" id="KW-1185">Reference proteome</keyword>
<feature type="domain" description="FAD-binding" evidence="4">
    <location>
        <begin position="5"/>
        <end position="305"/>
    </location>
</feature>
<sequence length="558" mass="61333">MDLTTDFLIVGCGPAGASLACFLGSHGLTGIVIGAASGTADTPRAHITNMAALECLRDIGLEREVERVASRFGCMEHTRWCHSMAGEEFARVYAWGHDPRRMGDYALASPCTPADMPQTLLEPILIRYASHHGFHVRFDTKLTALTIQDDEATISATVVDTLSHARYRIQTRYLLAADGARSLVVRELGLPLRKRAGQGAAFNVLVRADLEHLVKARSGNLHWVVRPGEEDGVFAAMGIVRMVRPWDEWLFILFPRRESVEVSEELCSRRVRLLIGDETPFEVVGVSKWQINDVVAERYSKGNVYDAPDWMGYSCLLTASPRFCLGDAVHRHPPMNGLGSNTGIQDAYNLAWKLAFVHKGQAGRSLLDTYDAERQPVGEEVVSRANQAFKDHARLWAALGVTPAGGEGEGLRALQELGEVGERGERRRRELRLGVEETTAEFHGLGVEMGQRYCSEAIFDAHEPEPWKAKGKAAQDATRYYTRETYPGCRLPHAWLNKATPTKAISTLDVAGHGRFVLLTGVGASSAWKTEAARVSAALGVEIGVSSIGFRQDWEDAG</sequence>
<keyword evidence="1" id="KW-0285">Flavoprotein</keyword>
<dbReference type="PRINTS" id="PR00420">
    <property type="entry name" value="RNGMNOXGNASE"/>
</dbReference>
<evidence type="ECO:0000256" key="1">
    <source>
        <dbReference type="ARBA" id="ARBA00022630"/>
    </source>
</evidence>
<evidence type="ECO:0000256" key="3">
    <source>
        <dbReference type="ARBA" id="ARBA00023002"/>
    </source>
</evidence>
<dbReference type="InterPro" id="IPR036188">
    <property type="entry name" value="FAD/NAD-bd_sf"/>
</dbReference>
<organism evidence="5 6">
    <name type="scientific">Ophiocordyceps camponoti-rufipedis</name>
    <dbReference type="NCBI Taxonomy" id="2004952"/>
    <lineage>
        <taxon>Eukaryota</taxon>
        <taxon>Fungi</taxon>
        <taxon>Dikarya</taxon>
        <taxon>Ascomycota</taxon>
        <taxon>Pezizomycotina</taxon>
        <taxon>Sordariomycetes</taxon>
        <taxon>Hypocreomycetidae</taxon>
        <taxon>Hypocreales</taxon>
        <taxon>Ophiocordycipitaceae</taxon>
        <taxon>Ophiocordyceps</taxon>
    </lineage>
</organism>
<evidence type="ECO:0000313" key="5">
    <source>
        <dbReference type="EMBL" id="PHH67606.1"/>
    </source>
</evidence>
<dbReference type="Proteomes" id="UP000226431">
    <property type="component" value="Unassembled WGS sequence"/>
</dbReference>
<dbReference type="GO" id="GO:0016709">
    <property type="term" value="F:oxidoreductase activity, acting on paired donors, with incorporation or reduction of molecular oxygen, NAD(P)H as one donor, and incorporation of one atom of oxygen"/>
    <property type="evidence" value="ECO:0007669"/>
    <property type="project" value="UniProtKB-ARBA"/>
</dbReference>
<keyword evidence="2" id="KW-0274">FAD</keyword>
<evidence type="ECO:0000313" key="6">
    <source>
        <dbReference type="Proteomes" id="UP000226431"/>
    </source>
</evidence>
<dbReference type="Gene3D" id="3.50.50.60">
    <property type="entry name" value="FAD/NAD(P)-binding domain"/>
    <property type="match status" value="1"/>
</dbReference>
<accession>A0A2C5YIS6</accession>
<feature type="domain" description="FAD-binding" evidence="4">
    <location>
        <begin position="323"/>
        <end position="385"/>
    </location>
</feature>
<comment type="caution">
    <text evidence="5">The sequence shown here is derived from an EMBL/GenBank/DDBJ whole genome shotgun (WGS) entry which is preliminary data.</text>
</comment>
<dbReference type="GO" id="GO:0071949">
    <property type="term" value="F:FAD binding"/>
    <property type="evidence" value="ECO:0007669"/>
    <property type="project" value="InterPro"/>
</dbReference>
<gene>
    <name evidence="5" type="ORF">CDD80_705</name>
</gene>
<dbReference type="PANTHER" id="PTHR43004">
    <property type="entry name" value="TRK SYSTEM POTASSIUM UPTAKE PROTEIN"/>
    <property type="match status" value="1"/>
</dbReference>
<dbReference type="EMBL" id="NJES01001226">
    <property type="protein sequence ID" value="PHH67606.1"/>
    <property type="molecule type" value="Genomic_DNA"/>
</dbReference>
<dbReference type="InterPro" id="IPR050641">
    <property type="entry name" value="RIFMO-like"/>
</dbReference>
<reference evidence="5 6" key="1">
    <citation type="submission" date="2017-06" db="EMBL/GenBank/DDBJ databases">
        <title>Ant-infecting Ophiocordyceps genomes reveal a high diversity of potential behavioral manipulation genes and a possible major role for enterotoxins.</title>
        <authorList>
            <person name="De Bekker C."/>
            <person name="Evans H.C."/>
            <person name="Brachmann A."/>
            <person name="Hughes D.P."/>
        </authorList>
    </citation>
    <scope>NUCLEOTIDE SEQUENCE [LARGE SCALE GENOMIC DNA]</scope>
    <source>
        <strain evidence="5 6">Map16</strain>
    </source>
</reference>
<dbReference type="PANTHER" id="PTHR43004:SF8">
    <property type="entry name" value="FAD-BINDING DOMAIN-CONTAINING PROTEIN-RELATED"/>
    <property type="match status" value="1"/>
</dbReference>
<dbReference type="STRING" id="2004952.A0A2C5YIS6"/>
<evidence type="ECO:0000256" key="2">
    <source>
        <dbReference type="ARBA" id="ARBA00022827"/>
    </source>
</evidence>
<dbReference type="Gene3D" id="3.40.30.120">
    <property type="match status" value="1"/>
</dbReference>
<dbReference type="InterPro" id="IPR002938">
    <property type="entry name" value="FAD-bd"/>
</dbReference>
<dbReference type="SUPFAM" id="SSF51905">
    <property type="entry name" value="FAD/NAD(P)-binding domain"/>
    <property type="match status" value="1"/>
</dbReference>
<dbReference type="AlphaFoldDB" id="A0A2C5YIS6"/>
<keyword evidence="3" id="KW-0560">Oxidoreductase</keyword>
<name>A0A2C5YIS6_9HYPO</name>
<proteinExistence type="predicted"/>
<dbReference type="Gene3D" id="3.30.9.10">
    <property type="entry name" value="D-Amino Acid Oxidase, subunit A, domain 2"/>
    <property type="match status" value="1"/>
</dbReference>
<evidence type="ECO:0000259" key="4">
    <source>
        <dbReference type="Pfam" id="PF01494"/>
    </source>
</evidence>
<protein>
    <recommendedName>
        <fullName evidence="4">FAD-binding domain-containing protein</fullName>
    </recommendedName>
</protein>
<dbReference type="Pfam" id="PF01494">
    <property type="entry name" value="FAD_binding_3"/>
    <property type="match status" value="2"/>
</dbReference>
<dbReference type="OrthoDB" id="2690153at2759"/>